<dbReference type="Pfam" id="PF13769">
    <property type="entry name" value="Virulence_fact"/>
    <property type="match status" value="1"/>
</dbReference>
<protein>
    <submittedName>
        <fullName evidence="2">Virulence factor</fullName>
    </submittedName>
</protein>
<gene>
    <name evidence="2" type="ORF">SAMN06265368_3485</name>
</gene>
<proteinExistence type="predicted"/>
<reference evidence="2 3" key="1">
    <citation type="submission" date="2017-09" db="EMBL/GenBank/DDBJ databases">
        <authorList>
            <person name="Ehlers B."/>
            <person name="Leendertz F.H."/>
        </authorList>
    </citation>
    <scope>NUCLEOTIDE SEQUENCE [LARGE SCALE GENOMIC DNA]</scope>
    <source>
        <strain evidence="2 3">DSM 18289</strain>
    </source>
</reference>
<dbReference type="OrthoDB" id="7359147at2"/>
<dbReference type="InterPro" id="IPR025989">
    <property type="entry name" value="Virulence_F_dom"/>
</dbReference>
<dbReference type="RefSeq" id="WP_097154731.1">
    <property type="nucleotide sequence ID" value="NZ_OBEL01000004.1"/>
</dbReference>
<accession>A0A285PF94</accession>
<organism evidence="2 3">
    <name type="scientific">Cohaesibacter gelatinilyticus</name>
    <dbReference type="NCBI Taxonomy" id="372072"/>
    <lineage>
        <taxon>Bacteria</taxon>
        <taxon>Pseudomonadati</taxon>
        <taxon>Pseudomonadota</taxon>
        <taxon>Alphaproteobacteria</taxon>
        <taxon>Hyphomicrobiales</taxon>
        <taxon>Cohaesibacteraceae</taxon>
    </lineage>
</organism>
<feature type="domain" description="Virulence factor" evidence="1">
    <location>
        <begin position="7"/>
        <end position="92"/>
    </location>
</feature>
<keyword evidence="3" id="KW-1185">Reference proteome</keyword>
<dbReference type="AlphaFoldDB" id="A0A285PF94"/>
<evidence type="ECO:0000313" key="2">
    <source>
        <dbReference type="EMBL" id="SNZ20382.1"/>
    </source>
</evidence>
<sequence>MAQKIIVYWRDIPAQVIVKKGRINAKRELPDIFIKAIDKCAMIDGAKDSDAYLADWRREVPITVSDNLDDEAAMAHDILVEAYPTSRLAQLVSRKGFEQKD</sequence>
<evidence type="ECO:0000259" key="1">
    <source>
        <dbReference type="Pfam" id="PF13769"/>
    </source>
</evidence>
<dbReference type="Proteomes" id="UP000219439">
    <property type="component" value="Unassembled WGS sequence"/>
</dbReference>
<evidence type="ECO:0000313" key="3">
    <source>
        <dbReference type="Proteomes" id="UP000219439"/>
    </source>
</evidence>
<dbReference type="EMBL" id="OBEL01000004">
    <property type="protein sequence ID" value="SNZ20382.1"/>
    <property type="molecule type" value="Genomic_DNA"/>
</dbReference>
<name>A0A285PF94_9HYPH</name>